<dbReference type="EMBL" id="JBBXMP010000191">
    <property type="protein sequence ID" value="KAL0060120.1"/>
    <property type="molecule type" value="Genomic_DNA"/>
</dbReference>
<reference evidence="5 6" key="1">
    <citation type="submission" date="2024-05" db="EMBL/GenBank/DDBJ databases">
        <title>A draft genome resource for the thread blight pathogen Marasmius tenuissimus strain MS-2.</title>
        <authorList>
            <person name="Yulfo-Soto G.E."/>
            <person name="Baruah I.K."/>
            <person name="Amoako-Attah I."/>
            <person name="Bukari Y."/>
            <person name="Meinhardt L.W."/>
            <person name="Bailey B.A."/>
            <person name="Cohen S.P."/>
        </authorList>
    </citation>
    <scope>NUCLEOTIDE SEQUENCE [LARGE SCALE GENOMIC DNA]</scope>
    <source>
        <strain evidence="5 6">MS-2</strain>
    </source>
</reference>
<feature type="region of interest" description="Disordered" evidence="3">
    <location>
        <begin position="75"/>
        <end position="121"/>
    </location>
</feature>
<dbReference type="PANTHER" id="PTHR45849">
    <property type="entry name" value="FACT COMPLEX SUBUNIT SSRP1"/>
    <property type="match status" value="1"/>
</dbReference>
<keyword evidence="6" id="KW-1185">Reference proteome</keyword>
<dbReference type="SUPFAM" id="SSF50729">
    <property type="entry name" value="PH domain-like"/>
    <property type="match status" value="1"/>
</dbReference>
<sequence>MMEVDTKTPFLEAVSSNLPDGLSKDFQALCNAPNNEQLLDNMIRFICGGPCASQSSSTDQEQWVAKQSIVRNRLSTLAFPSGSQKRSRDAEEPSNAGTSDNKRHKTEIQAPSPSEDPPLFTLKGISATSPVRRKVDITIHKSSIRFHNASTNALEHSAPISSLRRGFLVPTRGKTKPHWTVILISNDVPEIENRKVQASAQGNFQVIFGVDATSTSVITTLDHTVSPAKETSIKKGDETLPLLRSFFSHLPFRVIEPSTNVFKSAFPGAGGIGVPGVEAYRGAKSGSLWFMKEGILWGDAKPCEFWPVEELVNKTEGLRVISATGRTLTVILMRRGEQLEDGDVVREETQFAPIDAKEQDAINEWVRKYRHLFGKTEGDKETANASTSPSKTAVTEAEPVAPKNFTLNQAQFDSDDDEDEDFAASSGDDSGSGSGSDDEKDNGNDSNDAEGESEEDAEVDDEDAEGEEEELKPENHPLLRPGAMPKMSKAAMDMVVDMVEGDLARATAVGGESDGEEDELDE</sequence>
<comment type="function">
    <text evidence="2">Component of the FACT complex, a general chromatin factor that acts to reorganize nucleosomes. The FACT complex is involved in multiple processes that require DNA as a template such as mRNA elongation, DNA replication and DNA repair. During transcription elongation the FACT complex acts as a histone chaperone that both destabilizes and restores nucleosomal structure. It facilitates the passage of RNA polymerase II and transcription by promoting the dissociation of one histone H2A-H2B dimer from the nucleosome, then subsequently promotes the reestablishment of the nucleosome following the passage of RNA polymerase II.</text>
</comment>
<dbReference type="InterPro" id="IPR013719">
    <property type="entry name" value="RTT106/SPT16-like_middle_dom"/>
</dbReference>
<evidence type="ECO:0000256" key="3">
    <source>
        <dbReference type="SAM" id="MobiDB-lite"/>
    </source>
</evidence>
<feature type="compositionally biased region" description="Acidic residues" evidence="3">
    <location>
        <begin position="447"/>
        <end position="471"/>
    </location>
</feature>
<dbReference type="Pfam" id="PF08512">
    <property type="entry name" value="Rttp106-like_middle"/>
    <property type="match status" value="1"/>
</dbReference>
<name>A0ABR2ZEP4_9AGAR</name>
<evidence type="ECO:0000259" key="4">
    <source>
        <dbReference type="SMART" id="SM01287"/>
    </source>
</evidence>
<comment type="caution">
    <text evidence="5">The sequence shown here is derived from an EMBL/GenBank/DDBJ whole genome shotgun (WGS) entry which is preliminary data.</text>
</comment>
<proteinExistence type="inferred from homology"/>
<feature type="domain" description="Histone chaperone RTT106/FACT complex subunit SPT16-like middle" evidence="4">
    <location>
        <begin position="274"/>
        <end position="376"/>
    </location>
</feature>
<dbReference type="Proteomes" id="UP001437256">
    <property type="component" value="Unassembled WGS sequence"/>
</dbReference>
<feature type="compositionally biased region" description="Acidic residues" evidence="3">
    <location>
        <begin position="413"/>
        <end position="422"/>
    </location>
</feature>
<evidence type="ECO:0000256" key="1">
    <source>
        <dbReference type="ARBA" id="ARBA00006159"/>
    </source>
</evidence>
<dbReference type="Gene3D" id="2.30.29.30">
    <property type="entry name" value="Pleckstrin-homology domain (PH domain)/Phosphotyrosine-binding domain (PTB)"/>
    <property type="match status" value="1"/>
</dbReference>
<dbReference type="PANTHER" id="PTHR45849:SF3">
    <property type="entry name" value="HISTONE CHAPERONE RTT106"/>
    <property type="match status" value="1"/>
</dbReference>
<dbReference type="InterPro" id="IPR011993">
    <property type="entry name" value="PH-like_dom_sf"/>
</dbReference>
<evidence type="ECO:0000313" key="6">
    <source>
        <dbReference type="Proteomes" id="UP001437256"/>
    </source>
</evidence>
<dbReference type="InterPro" id="IPR050454">
    <property type="entry name" value="RTT106/SSRP1_HistChap/FACT"/>
</dbReference>
<organism evidence="5 6">
    <name type="scientific">Marasmius tenuissimus</name>
    <dbReference type="NCBI Taxonomy" id="585030"/>
    <lineage>
        <taxon>Eukaryota</taxon>
        <taxon>Fungi</taxon>
        <taxon>Dikarya</taxon>
        <taxon>Basidiomycota</taxon>
        <taxon>Agaricomycotina</taxon>
        <taxon>Agaricomycetes</taxon>
        <taxon>Agaricomycetidae</taxon>
        <taxon>Agaricales</taxon>
        <taxon>Marasmiineae</taxon>
        <taxon>Marasmiaceae</taxon>
        <taxon>Marasmius</taxon>
    </lineage>
</organism>
<feature type="region of interest" description="Disordered" evidence="3">
    <location>
        <begin position="377"/>
        <end position="486"/>
    </location>
</feature>
<evidence type="ECO:0000313" key="5">
    <source>
        <dbReference type="EMBL" id="KAL0060120.1"/>
    </source>
</evidence>
<feature type="compositionally biased region" description="Polar residues" evidence="3">
    <location>
        <begin position="383"/>
        <end position="393"/>
    </location>
</feature>
<dbReference type="SMART" id="SM01287">
    <property type="entry name" value="Rtt106"/>
    <property type="match status" value="1"/>
</dbReference>
<accession>A0ABR2ZEP4</accession>
<comment type="similarity">
    <text evidence="1">Belongs to the RTT106 family.</text>
</comment>
<protein>
    <recommendedName>
        <fullName evidence="4">Histone chaperone RTT106/FACT complex subunit SPT16-like middle domain-containing protein</fullName>
    </recommendedName>
</protein>
<gene>
    <name evidence="5" type="ORF">AAF712_013092</name>
</gene>
<evidence type="ECO:0000256" key="2">
    <source>
        <dbReference type="ARBA" id="ARBA00025370"/>
    </source>
</evidence>